<evidence type="ECO:0000256" key="3">
    <source>
        <dbReference type="ARBA" id="ARBA00004370"/>
    </source>
</evidence>
<dbReference type="PANTHER" id="PTHR46056:SF10">
    <property type="entry name" value="LONG-CHAIN-ALCOHOL OXIDASE FAO3"/>
    <property type="match status" value="1"/>
</dbReference>
<keyword evidence="10 12" id="KW-0560">Oxidoreductase</keyword>
<feature type="binding site" evidence="14">
    <location>
        <begin position="220"/>
        <end position="235"/>
    </location>
    <ligand>
        <name>FAD</name>
        <dbReference type="ChEBI" id="CHEBI:57692"/>
    </ligand>
</feature>
<evidence type="ECO:0000256" key="4">
    <source>
        <dbReference type="ARBA" id="ARBA00010790"/>
    </source>
</evidence>
<dbReference type="Gramene" id="C.cajan_07168.t">
    <property type="protein sequence ID" value="C.cajan_07168.t"/>
    <property type="gene ID" value="C.cajan_07168"/>
</dbReference>
<comment type="subcellular location">
    <subcellularLocation>
        <location evidence="3 12">Membrane</location>
    </subcellularLocation>
</comment>
<proteinExistence type="inferred from homology"/>
<protein>
    <recommendedName>
        <fullName evidence="5 12">Long-chain-alcohol oxidase</fullName>
        <ecNumber evidence="5 12">1.1.3.20</ecNumber>
    </recommendedName>
</protein>
<accession>A0A151U5S0</accession>
<evidence type="ECO:0000259" key="15">
    <source>
        <dbReference type="Pfam" id="PF00732"/>
    </source>
</evidence>
<feature type="domain" description="Glucose-methanol-choline oxidoreductase C-terminal" evidence="16">
    <location>
        <begin position="458"/>
        <end position="560"/>
    </location>
</feature>
<evidence type="ECO:0000256" key="7">
    <source>
        <dbReference type="ARBA" id="ARBA00022692"/>
    </source>
</evidence>
<evidence type="ECO:0000256" key="6">
    <source>
        <dbReference type="ARBA" id="ARBA00022630"/>
    </source>
</evidence>
<evidence type="ECO:0000259" key="16">
    <source>
        <dbReference type="Pfam" id="PF05199"/>
    </source>
</evidence>
<dbReference type="InterPro" id="IPR012400">
    <property type="entry name" value="Long_Oxdase"/>
</dbReference>
<evidence type="ECO:0000256" key="14">
    <source>
        <dbReference type="PIRSR" id="PIRSR028937-2"/>
    </source>
</evidence>
<evidence type="ECO:0000256" key="2">
    <source>
        <dbReference type="ARBA" id="ARBA00003842"/>
    </source>
</evidence>
<reference evidence="17 18" key="1">
    <citation type="journal article" date="2012" name="Nat. Biotechnol.">
        <title>Draft genome sequence of pigeonpea (Cajanus cajan), an orphan legume crop of resource-poor farmers.</title>
        <authorList>
            <person name="Varshney R.K."/>
            <person name="Chen W."/>
            <person name="Li Y."/>
            <person name="Bharti A.K."/>
            <person name="Saxena R.K."/>
            <person name="Schlueter J.A."/>
            <person name="Donoghue M.T."/>
            <person name="Azam S."/>
            <person name="Fan G."/>
            <person name="Whaley A.M."/>
            <person name="Farmer A.D."/>
            <person name="Sheridan J."/>
            <person name="Iwata A."/>
            <person name="Tuteja R."/>
            <person name="Penmetsa R.V."/>
            <person name="Wu W."/>
            <person name="Upadhyaya H.D."/>
            <person name="Yang S.P."/>
            <person name="Shah T."/>
            <person name="Saxena K.B."/>
            <person name="Michael T."/>
            <person name="McCombie W.R."/>
            <person name="Yang B."/>
            <person name="Zhang G."/>
            <person name="Yang H."/>
            <person name="Wang J."/>
            <person name="Spillane C."/>
            <person name="Cook D.R."/>
            <person name="May G.D."/>
            <person name="Xu X."/>
            <person name="Jackson S.A."/>
        </authorList>
    </citation>
    <scope>NUCLEOTIDE SEQUENCE [LARGE SCALE GENOMIC DNA]</scope>
    <source>
        <strain evidence="18">cv. Asha</strain>
    </source>
</reference>
<dbReference type="SUPFAM" id="SSF51905">
    <property type="entry name" value="FAD/NAD(P)-binding domain"/>
    <property type="match status" value="1"/>
</dbReference>
<dbReference type="EMBL" id="CM003604">
    <property type="protein sequence ID" value="KYP74682.1"/>
    <property type="molecule type" value="Genomic_DNA"/>
</dbReference>
<dbReference type="GO" id="GO:0050660">
    <property type="term" value="F:flavin adenine dinucleotide binding"/>
    <property type="evidence" value="ECO:0007669"/>
    <property type="project" value="InterPro"/>
</dbReference>
<dbReference type="InterPro" id="IPR007867">
    <property type="entry name" value="GMC_OxRtase_C"/>
</dbReference>
<keyword evidence="11 12" id="KW-0472">Membrane</keyword>
<comment type="catalytic activity">
    <reaction evidence="1 12">
        <text>a long-chain primary fatty alcohol + O2 = a long-chain fatty aldehyde + H2O2</text>
        <dbReference type="Rhea" id="RHEA:22756"/>
        <dbReference type="ChEBI" id="CHEBI:15379"/>
        <dbReference type="ChEBI" id="CHEBI:16240"/>
        <dbReference type="ChEBI" id="CHEBI:17176"/>
        <dbReference type="ChEBI" id="CHEBI:77396"/>
        <dbReference type="EC" id="1.1.3.20"/>
    </reaction>
</comment>
<dbReference type="Gene3D" id="3.50.50.60">
    <property type="entry name" value="FAD/NAD(P)-binding domain"/>
    <property type="match status" value="2"/>
</dbReference>
<name>A0A151U5S0_CAJCA</name>
<organism evidence="17 18">
    <name type="scientific">Cajanus cajan</name>
    <name type="common">Pigeon pea</name>
    <name type="synonym">Cajanus indicus</name>
    <dbReference type="NCBI Taxonomy" id="3821"/>
    <lineage>
        <taxon>Eukaryota</taxon>
        <taxon>Viridiplantae</taxon>
        <taxon>Streptophyta</taxon>
        <taxon>Embryophyta</taxon>
        <taxon>Tracheophyta</taxon>
        <taxon>Spermatophyta</taxon>
        <taxon>Magnoliopsida</taxon>
        <taxon>eudicotyledons</taxon>
        <taxon>Gunneridae</taxon>
        <taxon>Pentapetalae</taxon>
        <taxon>rosids</taxon>
        <taxon>fabids</taxon>
        <taxon>Fabales</taxon>
        <taxon>Fabaceae</taxon>
        <taxon>Papilionoideae</taxon>
        <taxon>50 kb inversion clade</taxon>
        <taxon>NPAAA clade</taxon>
        <taxon>indigoferoid/millettioid clade</taxon>
        <taxon>Phaseoleae</taxon>
        <taxon>Cajanus</taxon>
    </lineage>
</organism>
<comment type="function">
    <text evidence="2 12">Long-chain fatty alcohol oxidase involved in the omega-oxidation pathway of lipid degradation.</text>
</comment>
<dbReference type="STRING" id="3821.A0A151U5S0"/>
<evidence type="ECO:0000256" key="10">
    <source>
        <dbReference type="ARBA" id="ARBA00023002"/>
    </source>
</evidence>
<dbReference type="InterPro" id="IPR000172">
    <property type="entry name" value="GMC_OxRdtase_N"/>
</dbReference>
<evidence type="ECO:0000313" key="17">
    <source>
        <dbReference type="EMBL" id="KYP74682.1"/>
    </source>
</evidence>
<dbReference type="AlphaFoldDB" id="A0A151U5S0"/>
<evidence type="ECO:0000256" key="12">
    <source>
        <dbReference type="PIRNR" id="PIRNR028937"/>
    </source>
</evidence>
<evidence type="ECO:0000256" key="11">
    <source>
        <dbReference type="ARBA" id="ARBA00023136"/>
    </source>
</evidence>
<dbReference type="PANTHER" id="PTHR46056">
    <property type="entry name" value="LONG-CHAIN-ALCOHOL OXIDASE"/>
    <property type="match status" value="1"/>
</dbReference>
<keyword evidence="7" id="KW-0812">Transmembrane</keyword>
<comment type="similarity">
    <text evidence="4 12">Belongs to the GMC oxidoreductase family.</text>
</comment>
<dbReference type="EC" id="1.1.3.20" evidence="5 12"/>
<keyword evidence="6" id="KW-0285">Flavoprotein</keyword>
<gene>
    <name evidence="17" type="ORF">KK1_007369</name>
</gene>
<keyword evidence="18" id="KW-1185">Reference proteome</keyword>
<evidence type="ECO:0000256" key="8">
    <source>
        <dbReference type="ARBA" id="ARBA00022827"/>
    </source>
</evidence>
<evidence type="ECO:0000256" key="9">
    <source>
        <dbReference type="ARBA" id="ARBA00022989"/>
    </source>
</evidence>
<dbReference type="Proteomes" id="UP000075243">
    <property type="component" value="Chromosome 2"/>
</dbReference>
<evidence type="ECO:0000313" key="18">
    <source>
        <dbReference type="Proteomes" id="UP000075243"/>
    </source>
</evidence>
<dbReference type="Pfam" id="PF05199">
    <property type="entry name" value="GMC_oxred_C"/>
    <property type="match status" value="1"/>
</dbReference>
<dbReference type="InterPro" id="IPR036188">
    <property type="entry name" value="FAD/NAD-bd_sf"/>
</dbReference>
<evidence type="ECO:0000256" key="13">
    <source>
        <dbReference type="PIRSR" id="PIRSR028937-1"/>
    </source>
</evidence>
<dbReference type="PIRSF" id="PIRSF028937">
    <property type="entry name" value="Lg_Ch_AO"/>
    <property type="match status" value="1"/>
</dbReference>
<keyword evidence="8 14" id="KW-0274">FAD</keyword>
<keyword evidence="9" id="KW-1133">Transmembrane helix</keyword>
<feature type="domain" description="Glucose-methanol-choline oxidoreductase N-terminal" evidence="15">
    <location>
        <begin position="240"/>
        <end position="420"/>
    </location>
</feature>
<dbReference type="GO" id="GO:0016020">
    <property type="term" value="C:membrane"/>
    <property type="evidence" value="ECO:0007669"/>
    <property type="project" value="UniProtKB-SubCell"/>
</dbReference>
<feature type="active site" description="Proton acceptor" evidence="13">
    <location>
        <position position="508"/>
    </location>
</feature>
<evidence type="ECO:0000256" key="5">
    <source>
        <dbReference type="ARBA" id="ARBA00013125"/>
    </source>
</evidence>
<evidence type="ECO:0000256" key="1">
    <source>
        <dbReference type="ARBA" id="ARBA00000920"/>
    </source>
</evidence>
<sequence length="574" mass="63405">MRRECHPLLGGGSKYEHSLSSAEMESIASICEALLPPLHFHTTAKSHQSFWKASGSQFPVPNQIAEILIKRALKEAVILLRVILWMLSTRLGTLLLCGTLCLSKKWPFIHSFSNISLENREKVLQKWFKHRFLTPIRLAFLYIKVLCLFCDEKGENPAWEAIGYKVDTGGIKKKVHKERPLEKGIVEAMNENDTSLPKSLIKKGLEVGIDAKNKVLNIKCDVIIVGSGCGGGVAAAVLASSGLKEWGKDHKLPLFSSHEYVSAMDTVCKRIGVTDKCVEEGLQNQVLRKGCEKLSLQVDYVPRNSPEAHYCGSCNYGCAKGEKQGTEVTWLVDAVDHGAVILTKTKAERFILGDNKRGSERRKKCLGVMANVLANNITWRLKIEAKVTVSACGALSTPPLMISSGLKNKHIGKNLHIHPVLMAWGYFPESISDLKVHLITFVRDKGCGEVKREGRVFYELDESDKENLRDGLKQALRILIAAGAVEVGTHRRGAMSHEEKWSVYSTAHHMGSCRMGKSEKEGAVDENGMSWEAEGLFVCDASLLPTAIGVNPMITILSTAYCVANRIAAFLKIE</sequence>
<dbReference type="OMA" id="DPHKNAI"/>
<dbReference type="Pfam" id="PF00732">
    <property type="entry name" value="GMC_oxred_N"/>
    <property type="match status" value="1"/>
</dbReference>
<dbReference type="GO" id="GO:0046577">
    <property type="term" value="F:long-chain-alcohol oxidase activity"/>
    <property type="evidence" value="ECO:0007669"/>
    <property type="project" value="UniProtKB-EC"/>
</dbReference>